<dbReference type="WBParaSite" id="PSU_v2.g9968.t1">
    <property type="protein sequence ID" value="PSU_v2.g9968.t1"/>
    <property type="gene ID" value="PSU_v2.g9968"/>
</dbReference>
<keyword evidence="1" id="KW-1133">Transmembrane helix</keyword>
<dbReference type="GO" id="GO:0016020">
    <property type="term" value="C:membrane"/>
    <property type="evidence" value="ECO:0007669"/>
    <property type="project" value="TreeGrafter"/>
</dbReference>
<evidence type="ECO:0000313" key="3">
    <source>
        <dbReference type="WBParaSite" id="PSU_v2.g9968.t1"/>
    </source>
</evidence>
<evidence type="ECO:0000313" key="2">
    <source>
        <dbReference type="Proteomes" id="UP000887577"/>
    </source>
</evidence>
<accession>A0A914ZE84</accession>
<keyword evidence="2" id="KW-1185">Reference proteome</keyword>
<evidence type="ECO:0000256" key="1">
    <source>
        <dbReference type="SAM" id="Phobius"/>
    </source>
</evidence>
<organism evidence="2 3">
    <name type="scientific">Panagrolaimus superbus</name>
    <dbReference type="NCBI Taxonomy" id="310955"/>
    <lineage>
        <taxon>Eukaryota</taxon>
        <taxon>Metazoa</taxon>
        <taxon>Ecdysozoa</taxon>
        <taxon>Nematoda</taxon>
        <taxon>Chromadorea</taxon>
        <taxon>Rhabditida</taxon>
        <taxon>Tylenchina</taxon>
        <taxon>Panagrolaimomorpha</taxon>
        <taxon>Panagrolaimoidea</taxon>
        <taxon>Panagrolaimidae</taxon>
        <taxon>Panagrolaimus</taxon>
    </lineage>
</organism>
<feature type="transmembrane region" description="Helical" evidence="1">
    <location>
        <begin position="59"/>
        <end position="79"/>
    </location>
</feature>
<feature type="transmembrane region" description="Helical" evidence="1">
    <location>
        <begin position="94"/>
        <end position="114"/>
    </location>
</feature>
<keyword evidence="1" id="KW-0472">Membrane</keyword>
<proteinExistence type="predicted"/>
<dbReference type="PANTHER" id="PTHR45757:SF11">
    <property type="entry name" value="MAJOR FACILITATOR SUPERFAMILY (MFS) PROFILE DOMAIN-CONTAINING PROTEIN"/>
    <property type="match status" value="1"/>
</dbReference>
<reference evidence="3" key="1">
    <citation type="submission" date="2022-11" db="UniProtKB">
        <authorList>
            <consortium name="WormBaseParasite"/>
        </authorList>
    </citation>
    <scope>IDENTIFICATION</scope>
</reference>
<name>A0A914ZE84_9BILA</name>
<dbReference type="AlphaFoldDB" id="A0A914ZE84"/>
<dbReference type="Proteomes" id="UP000887577">
    <property type="component" value="Unplaced"/>
</dbReference>
<feature type="transmembrane region" description="Helical" evidence="1">
    <location>
        <begin position="5"/>
        <end position="22"/>
    </location>
</feature>
<feature type="transmembrane region" description="Helical" evidence="1">
    <location>
        <begin position="28"/>
        <end position="47"/>
    </location>
</feature>
<keyword evidence="1" id="KW-0812">Transmembrane</keyword>
<sequence>MFASISQYFMATCFILLAWMPFKSQAIAQLLYTLAIIFSGVNCVGVLKGIALQAVQYSYFLLILSAFINNGIVLILPFIKSVIVPNDTPHEWSIIFYAIGISLAVCVTIFNITCETEPRSWTYLSTDNESATNIKL</sequence>
<dbReference type="PANTHER" id="PTHR45757">
    <property type="entry name" value="PROTEIN CBG23364-RELATED"/>
    <property type="match status" value="1"/>
</dbReference>
<protein>
    <submittedName>
        <fullName evidence="3">Uncharacterized protein</fullName>
    </submittedName>
</protein>